<dbReference type="Pfam" id="PF07030">
    <property type="entry name" value="Phage_Mu_Gp36"/>
    <property type="match status" value="1"/>
</dbReference>
<evidence type="ECO:0008006" key="4">
    <source>
        <dbReference type="Google" id="ProtNLM"/>
    </source>
</evidence>
<dbReference type="EMBL" id="CP015230">
    <property type="protein sequence ID" value="ANP39897.1"/>
    <property type="molecule type" value="Genomic_DNA"/>
</dbReference>
<name>A0A1B1A088_9RHOB</name>
<sequence length="142" mass="15690">MTYTSLDELIDRYGENMLIALTDRGDAATGLVDLDTVNQAIAEADAVIDGFLKGRYQLPLSEVPAQVPPLSRAIAIWKMHLYEAPKQIEAEYREAMTQLRDIAKGIIILDVAGVTPKTNSSQGVMTTDRERPLTQDSLKGWI</sequence>
<dbReference type="STRING" id="1265309.K529_003885"/>
<protein>
    <recommendedName>
        <fullName evidence="4">Mu-like prophage protein gp36</fullName>
    </recommendedName>
</protein>
<gene>
    <name evidence="2" type="ORF">K529_003885</name>
</gene>
<dbReference type="RefSeq" id="WP_005650021.1">
    <property type="nucleotide sequence ID" value="NZ_CP015230.1"/>
</dbReference>
<reference evidence="2 3" key="1">
    <citation type="journal article" date="2016" name="ISME J.">
        <title>Global occurrence and heterogeneity of the Roseobacter-clade species Ruegeria mobilis.</title>
        <authorList>
            <person name="Sonnenschein E."/>
            <person name="Gram L."/>
        </authorList>
    </citation>
    <scope>NUCLEOTIDE SEQUENCE [LARGE SCALE GENOMIC DNA]</scope>
    <source>
        <strain evidence="2 3">F1926</strain>
    </source>
</reference>
<dbReference type="OrthoDB" id="9812088at2"/>
<dbReference type="KEGG" id="rmb:K529_003885"/>
<dbReference type="AlphaFoldDB" id="A0A1B1A088"/>
<accession>A0A1B1A088</accession>
<proteinExistence type="predicted"/>
<evidence type="ECO:0000313" key="3">
    <source>
        <dbReference type="Proteomes" id="UP000013243"/>
    </source>
</evidence>
<feature type="region of interest" description="Disordered" evidence="1">
    <location>
        <begin position="119"/>
        <end position="142"/>
    </location>
</feature>
<dbReference type="Proteomes" id="UP000013243">
    <property type="component" value="Chromosome"/>
</dbReference>
<dbReference type="InterPro" id="IPR009752">
    <property type="entry name" value="Phage_Mu_GpJ"/>
</dbReference>
<evidence type="ECO:0000256" key="1">
    <source>
        <dbReference type="SAM" id="MobiDB-lite"/>
    </source>
</evidence>
<dbReference type="GeneID" id="28248943"/>
<organism evidence="2 3">
    <name type="scientific">Tritonibacter mobilis F1926</name>
    <dbReference type="NCBI Taxonomy" id="1265309"/>
    <lineage>
        <taxon>Bacteria</taxon>
        <taxon>Pseudomonadati</taxon>
        <taxon>Pseudomonadota</taxon>
        <taxon>Alphaproteobacteria</taxon>
        <taxon>Rhodobacterales</taxon>
        <taxon>Paracoccaceae</taxon>
        <taxon>Tritonibacter</taxon>
    </lineage>
</organism>
<evidence type="ECO:0000313" key="2">
    <source>
        <dbReference type="EMBL" id="ANP39897.1"/>
    </source>
</evidence>